<reference evidence="6 7" key="1">
    <citation type="submission" date="2023-05" db="EMBL/GenBank/DDBJ databases">
        <title>Gordonibacter KGMB12511T sp. nov., isolated from faeces of healthy Korean.</title>
        <authorList>
            <person name="Kim H.S."/>
            <person name="Kim J.-S."/>
            <person name="Suh M.K."/>
            <person name="Eom M.K."/>
            <person name="Do H.E."/>
            <person name="Lee J.-S."/>
        </authorList>
    </citation>
    <scope>NUCLEOTIDE SEQUENCE [LARGE SCALE GENOMIC DNA]</scope>
    <source>
        <strain evidence="6 7">KGMB12511</strain>
    </source>
</reference>
<dbReference type="Pfam" id="PF25873">
    <property type="entry name" value="WHD_MalT"/>
    <property type="match status" value="1"/>
</dbReference>
<dbReference type="Pfam" id="PF00196">
    <property type="entry name" value="GerE"/>
    <property type="match status" value="1"/>
</dbReference>
<keyword evidence="7" id="KW-1185">Reference proteome</keyword>
<dbReference type="SUPFAM" id="SSF48452">
    <property type="entry name" value="TPR-like"/>
    <property type="match status" value="2"/>
</dbReference>
<dbReference type="RefSeq" id="WP_283832907.1">
    <property type="nucleotide sequence ID" value="NZ_JASJEU010000024.1"/>
</dbReference>
<dbReference type="PROSITE" id="PS50043">
    <property type="entry name" value="HTH_LUXR_2"/>
    <property type="match status" value="1"/>
</dbReference>
<dbReference type="InterPro" id="IPR011990">
    <property type="entry name" value="TPR-like_helical_dom_sf"/>
</dbReference>
<dbReference type="SMART" id="SM00421">
    <property type="entry name" value="HTH_LUXR"/>
    <property type="match status" value="1"/>
</dbReference>
<dbReference type="Pfam" id="PF17874">
    <property type="entry name" value="TPR_MalT"/>
    <property type="match status" value="1"/>
</dbReference>
<dbReference type="Proteomes" id="UP001232750">
    <property type="component" value="Unassembled WGS sequence"/>
</dbReference>
<dbReference type="PRINTS" id="PR00038">
    <property type="entry name" value="HTHLUXR"/>
</dbReference>
<dbReference type="EMBL" id="JASJEU010000024">
    <property type="protein sequence ID" value="MDJ1651560.1"/>
    <property type="molecule type" value="Genomic_DNA"/>
</dbReference>
<accession>A0ABT7DTV9</accession>
<name>A0ABT7DTV9_9ACTN</name>
<evidence type="ECO:0000256" key="3">
    <source>
        <dbReference type="ARBA" id="ARBA00023163"/>
    </source>
</evidence>
<keyword evidence="4" id="KW-0175">Coiled coil</keyword>
<feature type="domain" description="HTH luxR-type" evidence="5">
    <location>
        <begin position="664"/>
        <end position="727"/>
    </location>
</feature>
<dbReference type="Gene3D" id="1.25.40.10">
    <property type="entry name" value="Tetratricopeptide repeat domain"/>
    <property type="match status" value="1"/>
</dbReference>
<proteinExistence type="predicted"/>
<protein>
    <submittedName>
        <fullName evidence="6">LuxR C-terminal-related transcriptional regulator</fullName>
    </submittedName>
</protein>
<gene>
    <name evidence="6" type="ORF">QNJ86_12170</name>
</gene>
<dbReference type="PROSITE" id="PS00622">
    <property type="entry name" value="HTH_LUXR_1"/>
    <property type="match status" value="1"/>
</dbReference>
<dbReference type="PANTHER" id="PTHR44688:SF16">
    <property type="entry name" value="DNA-BINDING TRANSCRIPTIONAL ACTIVATOR DEVR_DOSR"/>
    <property type="match status" value="1"/>
</dbReference>
<keyword evidence="3" id="KW-0804">Transcription</keyword>
<evidence type="ECO:0000256" key="1">
    <source>
        <dbReference type="ARBA" id="ARBA00023015"/>
    </source>
</evidence>
<dbReference type="InterPro" id="IPR036388">
    <property type="entry name" value="WH-like_DNA-bd_sf"/>
</dbReference>
<dbReference type="InterPro" id="IPR059106">
    <property type="entry name" value="WHD_MalT"/>
</dbReference>
<dbReference type="CDD" id="cd06170">
    <property type="entry name" value="LuxR_C_like"/>
    <property type="match status" value="1"/>
</dbReference>
<dbReference type="SUPFAM" id="SSF46894">
    <property type="entry name" value="C-terminal effector domain of the bipartite response regulators"/>
    <property type="match status" value="1"/>
</dbReference>
<evidence type="ECO:0000256" key="2">
    <source>
        <dbReference type="ARBA" id="ARBA00023125"/>
    </source>
</evidence>
<dbReference type="InterPro" id="IPR000792">
    <property type="entry name" value="Tscrpt_reg_LuxR_C"/>
</dbReference>
<sequence>MRLIISTQRAPSFPAARGVPDADEAVSFIASGQLVLDEDATARYVRSALGAGTRVPEEVGAAVWCVTGGHLPALNQAVSYLTEQNDAVDGLVNTSFDARPVLDAVFSLLSEPEKTVLVRTSFLDIVTPALCDHVLQVSGSDEVIATIVAKTGALTPVSGKRGWYENNDPWPQYLQAKFRKLERSTLDTLCKRASVYLKEHDYIGQAMDCLRKAALWEELNELVGEYHLSLMFDNRFDVFKEALEKVPRHILESSPKLSIAEAWVFVKAGSVEEALRCARIARSLVDEEDPDSLQMETECLVLQSMCCGHSGDIQVGKGLIDKLLQRNQEDPGFFLSLVYNAAGCIVAREKEPDRVIGYLKNCVEVAESQGNKPACSVLCYFAARQCIDAGDLRRAEETARSARGYVGFQVGGGVEFNALPDVIAATVARKRGDFEQAERFYRASLEVLKPTSGVEFFSEAACGLALTQHAQGRTEEALQTTRSVLQLCDKYHAERPKLVVLVYLALIEFDAGRLNEVEGHVRMLRAADPASADLVNDLIAFVLVRFRFVKGQLEEARKLIEALEESLERSHRNGLLLSALVTKALVAHVAGQQGPATQTLLQALSLGCETGEIEAFVNEGATMARVLAEVQERNLLDRKQESFVRKIVQRIADLNIPEPAWRLETPSKSPLTAREREVCELLALGYSNRDISESLCVSVNTVDTHRKRIYTKLAVSSRKELVEKLSS</sequence>
<evidence type="ECO:0000313" key="6">
    <source>
        <dbReference type="EMBL" id="MDJ1651560.1"/>
    </source>
</evidence>
<organism evidence="6 7">
    <name type="scientific">Gordonibacter faecis</name>
    <dbReference type="NCBI Taxonomy" id="3047475"/>
    <lineage>
        <taxon>Bacteria</taxon>
        <taxon>Bacillati</taxon>
        <taxon>Actinomycetota</taxon>
        <taxon>Coriobacteriia</taxon>
        <taxon>Eggerthellales</taxon>
        <taxon>Eggerthellaceae</taxon>
        <taxon>Gordonibacter</taxon>
    </lineage>
</organism>
<dbReference type="Gene3D" id="1.10.10.10">
    <property type="entry name" value="Winged helix-like DNA-binding domain superfamily/Winged helix DNA-binding domain"/>
    <property type="match status" value="1"/>
</dbReference>
<evidence type="ECO:0000313" key="7">
    <source>
        <dbReference type="Proteomes" id="UP001232750"/>
    </source>
</evidence>
<keyword evidence="2" id="KW-0238">DNA-binding</keyword>
<dbReference type="InterPro" id="IPR016032">
    <property type="entry name" value="Sig_transdc_resp-reg_C-effctor"/>
</dbReference>
<feature type="coiled-coil region" evidence="4">
    <location>
        <begin position="546"/>
        <end position="573"/>
    </location>
</feature>
<dbReference type="InterPro" id="IPR041617">
    <property type="entry name" value="TPR_MalT"/>
</dbReference>
<dbReference type="PANTHER" id="PTHR44688">
    <property type="entry name" value="DNA-BINDING TRANSCRIPTIONAL ACTIVATOR DEVR_DOSR"/>
    <property type="match status" value="1"/>
</dbReference>
<evidence type="ECO:0000259" key="5">
    <source>
        <dbReference type="PROSITE" id="PS50043"/>
    </source>
</evidence>
<evidence type="ECO:0000256" key="4">
    <source>
        <dbReference type="SAM" id="Coils"/>
    </source>
</evidence>
<keyword evidence="1" id="KW-0805">Transcription regulation</keyword>
<comment type="caution">
    <text evidence="6">The sequence shown here is derived from an EMBL/GenBank/DDBJ whole genome shotgun (WGS) entry which is preliminary data.</text>
</comment>